<dbReference type="OrthoDB" id="10250191at2759"/>
<dbReference type="InterPro" id="IPR001736">
    <property type="entry name" value="PLipase_D/transphosphatidylase"/>
</dbReference>
<dbReference type="UniPathway" id="UPA00084">
    <property type="reaction ID" value="UER00503"/>
</dbReference>
<comment type="caution">
    <text evidence="13">The sequence shown here is derived from an EMBL/GenBank/DDBJ whole genome shotgun (WGS) entry which is preliminary data.</text>
</comment>
<proteinExistence type="inferred from homology"/>
<evidence type="ECO:0000256" key="1">
    <source>
        <dbReference type="ARBA" id="ARBA00003537"/>
    </source>
</evidence>
<comment type="pathway">
    <text evidence="2 11">Phospholipid metabolism; phosphatidylglycerol biosynthesis; phosphatidylglycerol from CDP-diacylglycerol: step 1/2.</text>
</comment>
<dbReference type="STRING" id="947166.A0A1D1W685"/>
<dbReference type="SUPFAM" id="SSF56024">
    <property type="entry name" value="Phospholipase D/nuclease"/>
    <property type="match status" value="1"/>
</dbReference>
<dbReference type="AlphaFoldDB" id="A0A1D1W685"/>
<dbReference type="GO" id="GO:0005739">
    <property type="term" value="C:mitochondrion"/>
    <property type="evidence" value="ECO:0007669"/>
    <property type="project" value="UniProtKB-SubCell"/>
</dbReference>
<keyword evidence="11" id="KW-0547">Nucleotide-binding</keyword>
<evidence type="ECO:0000256" key="11">
    <source>
        <dbReference type="RuleBase" id="RU365024"/>
    </source>
</evidence>
<evidence type="ECO:0000256" key="2">
    <source>
        <dbReference type="ARBA" id="ARBA00005042"/>
    </source>
</evidence>
<keyword evidence="11" id="KW-0496">Mitochondrion</keyword>
<evidence type="ECO:0000313" key="14">
    <source>
        <dbReference type="Proteomes" id="UP000186922"/>
    </source>
</evidence>
<accession>A0A1D1W685</accession>
<evidence type="ECO:0000259" key="12">
    <source>
        <dbReference type="PROSITE" id="PS50035"/>
    </source>
</evidence>
<gene>
    <name evidence="13" type="primary">RvY_18568-1</name>
    <name evidence="13" type="synonym">RvY_18568.1</name>
    <name evidence="13" type="ORF">RvY_18568</name>
</gene>
<evidence type="ECO:0000256" key="10">
    <source>
        <dbReference type="ARBA" id="ARBA00048586"/>
    </source>
</evidence>
<keyword evidence="5 11" id="KW-0808">Transferase</keyword>
<dbReference type="CDD" id="cd09137">
    <property type="entry name" value="PLDc_PGS1_euk_2"/>
    <property type="match status" value="1"/>
</dbReference>
<dbReference type="EC" id="2.7.8.5" evidence="11"/>
<protein>
    <recommendedName>
        <fullName evidence="11">CDP-diacylglycerol--glycerol-3-phosphate 3-phosphatidyltransferase</fullName>
        <ecNumber evidence="11">2.7.8.5</ecNumber>
    </recommendedName>
</protein>
<evidence type="ECO:0000256" key="9">
    <source>
        <dbReference type="ARBA" id="ARBA00023264"/>
    </source>
</evidence>
<dbReference type="InterPro" id="IPR016270">
    <property type="entry name" value="PGS1"/>
</dbReference>
<evidence type="ECO:0000256" key="4">
    <source>
        <dbReference type="ARBA" id="ARBA00022516"/>
    </source>
</evidence>
<dbReference type="GO" id="GO:0032049">
    <property type="term" value="P:cardiolipin biosynthetic process"/>
    <property type="evidence" value="ECO:0007669"/>
    <property type="project" value="InterPro"/>
</dbReference>
<dbReference type="CDD" id="cd09135">
    <property type="entry name" value="PLDc_PGS1_euk_1"/>
    <property type="match status" value="1"/>
</dbReference>
<organism evidence="13 14">
    <name type="scientific">Ramazzottius varieornatus</name>
    <name type="common">Water bear</name>
    <name type="synonym">Tardigrade</name>
    <dbReference type="NCBI Taxonomy" id="947166"/>
    <lineage>
        <taxon>Eukaryota</taxon>
        <taxon>Metazoa</taxon>
        <taxon>Ecdysozoa</taxon>
        <taxon>Tardigrada</taxon>
        <taxon>Eutardigrada</taxon>
        <taxon>Parachela</taxon>
        <taxon>Hypsibioidea</taxon>
        <taxon>Ramazzottiidae</taxon>
        <taxon>Ramazzottius</taxon>
    </lineage>
</organism>
<dbReference type="GO" id="GO:0005524">
    <property type="term" value="F:ATP binding"/>
    <property type="evidence" value="ECO:0007669"/>
    <property type="project" value="UniProtKB-KW"/>
</dbReference>
<dbReference type="SMART" id="SM00155">
    <property type="entry name" value="PLDc"/>
    <property type="match status" value="2"/>
</dbReference>
<name>A0A1D1W685_RAMVA</name>
<evidence type="ECO:0000256" key="8">
    <source>
        <dbReference type="ARBA" id="ARBA00023209"/>
    </source>
</evidence>
<keyword evidence="4 11" id="KW-0444">Lipid biosynthesis</keyword>
<keyword evidence="11" id="KW-0067">ATP-binding</keyword>
<evidence type="ECO:0000256" key="5">
    <source>
        <dbReference type="ARBA" id="ARBA00022679"/>
    </source>
</evidence>
<dbReference type="Proteomes" id="UP000186922">
    <property type="component" value="Unassembled WGS sequence"/>
</dbReference>
<feature type="domain" description="PLD phosphodiesterase" evidence="12">
    <location>
        <begin position="186"/>
        <end position="212"/>
    </location>
</feature>
<reference evidence="13 14" key="1">
    <citation type="journal article" date="2016" name="Nat. Commun.">
        <title>Extremotolerant tardigrade genome and improved radiotolerance of human cultured cells by tardigrade-unique protein.</title>
        <authorList>
            <person name="Hashimoto T."/>
            <person name="Horikawa D.D."/>
            <person name="Saito Y."/>
            <person name="Kuwahara H."/>
            <person name="Kozuka-Hata H."/>
            <person name="Shin-I T."/>
            <person name="Minakuchi Y."/>
            <person name="Ohishi K."/>
            <person name="Motoyama A."/>
            <person name="Aizu T."/>
            <person name="Enomoto A."/>
            <person name="Kondo K."/>
            <person name="Tanaka S."/>
            <person name="Hara Y."/>
            <person name="Koshikawa S."/>
            <person name="Sagara H."/>
            <person name="Miura T."/>
            <person name="Yokobori S."/>
            <person name="Miyagawa K."/>
            <person name="Suzuki Y."/>
            <person name="Kubo T."/>
            <person name="Oyama M."/>
            <person name="Kohara Y."/>
            <person name="Fujiyama A."/>
            <person name="Arakawa K."/>
            <person name="Katayama T."/>
            <person name="Toyoda A."/>
            <person name="Kunieda T."/>
        </authorList>
    </citation>
    <scope>NUCLEOTIDE SEQUENCE [LARGE SCALE GENOMIC DNA]</scope>
    <source>
        <strain evidence="13 14">YOKOZUNA-1</strain>
    </source>
</reference>
<dbReference type="EMBL" id="BDGG01000019">
    <property type="protein sequence ID" value="GAV08952.1"/>
    <property type="molecule type" value="Genomic_DNA"/>
</dbReference>
<evidence type="ECO:0000256" key="7">
    <source>
        <dbReference type="ARBA" id="ARBA00023098"/>
    </source>
</evidence>
<keyword evidence="6" id="KW-0677">Repeat</keyword>
<comment type="function">
    <text evidence="1 11">Functions in the biosynthesis of the anionic phospholipids phosphatidylglycerol and cardiolipin.</text>
</comment>
<dbReference type="PANTHER" id="PTHR12586">
    <property type="entry name" value="CDP-DIACYLGLYCEROL--SERINE O-PHOSPHATIDYLTRANSFERASE"/>
    <property type="match status" value="1"/>
</dbReference>
<dbReference type="PROSITE" id="PS50035">
    <property type="entry name" value="PLD"/>
    <property type="match status" value="1"/>
</dbReference>
<evidence type="ECO:0000313" key="13">
    <source>
        <dbReference type="EMBL" id="GAV08952.1"/>
    </source>
</evidence>
<keyword evidence="9 11" id="KW-1208">Phospholipid metabolism</keyword>
<comment type="catalytic activity">
    <reaction evidence="10 11">
        <text>a CDP-1,2-diacyl-sn-glycerol + sn-glycerol 3-phosphate = a 1,2-diacyl-sn-glycero-3-phospho-(1'-sn-glycero-3'-phosphate) + CMP + H(+)</text>
        <dbReference type="Rhea" id="RHEA:12593"/>
        <dbReference type="ChEBI" id="CHEBI:15378"/>
        <dbReference type="ChEBI" id="CHEBI:57597"/>
        <dbReference type="ChEBI" id="CHEBI:58332"/>
        <dbReference type="ChEBI" id="CHEBI:60110"/>
        <dbReference type="ChEBI" id="CHEBI:60377"/>
        <dbReference type="EC" id="2.7.8.5"/>
    </reaction>
</comment>
<evidence type="ECO:0000256" key="3">
    <source>
        <dbReference type="ARBA" id="ARBA00010682"/>
    </source>
</evidence>
<keyword evidence="14" id="KW-1185">Reference proteome</keyword>
<dbReference type="GO" id="GO:0008444">
    <property type="term" value="F:CDP-diacylglycerol-glycerol-3-phosphate 3-phosphatidyltransferase activity"/>
    <property type="evidence" value="ECO:0007669"/>
    <property type="project" value="UniProtKB-EC"/>
</dbReference>
<comment type="similarity">
    <text evidence="3 11">Belongs to the CDP-alcohol phosphatidyltransferase class-II family.</text>
</comment>
<dbReference type="PIRSF" id="PIRSF000850">
    <property type="entry name" value="Phospholipase_D_PSS"/>
    <property type="match status" value="1"/>
</dbReference>
<comment type="subcellular location">
    <subcellularLocation>
        <location evidence="11">Mitochondrion</location>
    </subcellularLocation>
</comment>
<dbReference type="PANTHER" id="PTHR12586:SF1">
    <property type="entry name" value="CDP-DIACYLGLYCEROL--GLYCEROL-3-PHOSPHATE 3-PHOSPHATIDYLTRANSFERASE, MITOCHONDRIAL"/>
    <property type="match status" value="1"/>
</dbReference>
<evidence type="ECO:0000256" key="6">
    <source>
        <dbReference type="ARBA" id="ARBA00022737"/>
    </source>
</evidence>
<dbReference type="Gene3D" id="3.30.870.10">
    <property type="entry name" value="Endonuclease Chain A"/>
    <property type="match status" value="2"/>
</dbReference>
<sequence>MFRLSVGYLRSLNGRQIVLLSTLQSAVKTVPSATPPSFPGMDNTPSAKPSQVFHWLGRYAPAFCLCGSQVSILHHPSDFYEYLVSSSKRFTKRAVLSALYLGTGTQEETLIAALRSRCDELHASNSSFNVRVLLDHQRGSRGEKNSRTMLLPLLREYERQVNVALFHTPDLRGVWKTHVPERWNEIVGLLHMKVAVFDDDVLITGANLSDQYFVNRQDRYVLIRDAPELANFFESLVQGVSDVSFMLTPEDEVKLASEDSAHPYEGERALYVEAAKDTVRQAYALYPPTQKFAAGPQVPLEKADTWVYPLCQMRQFDVRKDEKATEEILSTVPEGTTIHLASGYFNLTRSYRQLILNQKQASYHILMASPKANGFFNAEGASGHVPAMYVQIARTFFDAIHSGAQQHRIKLYEYYRDKWTYHVKGLWATLKGQKNPCLTLVGSPNFGYRSVNRDIEAQIAVVTENVDLQKRLAEERDRLYESGEFLAEETFAREDHVVPWTVRLSWRWIKNFF</sequence>
<keyword evidence="7 11" id="KW-0443">Lipid metabolism</keyword>
<keyword evidence="8 11" id="KW-0594">Phospholipid biosynthesis</keyword>